<sequence length="332" mass="36487">MGKPIALLIGVVENARKDWEALEDVAELRELTEGTREQFFQDCDNGVYDGVLAIYRTFYSISITGRLDAEFVSHLPSSVKFICHNGAGYDQIDIPPCTSRGITVSHTPKAVDAATADTALLLLLSALRHAWIPSSNLRAGKWRGDDFPLGHDPEGKVLGILGMGGIGTATALRAKAFEMEIVYHNRRPVAEGANLAKAEYVPDLDEFWRRCDVVSVHLPLNSGTRHFIGREELRKMKDGVVIVNTARGPVIDEEALVEALESGKVGSVGLDVFEREPEVHPGLVGNKRVALLPHIGTSTWETQYKMEKLVVDNVRSAVTEGRLLTVVPEQRE</sequence>
<dbReference type="EMBL" id="ML220112">
    <property type="protein sequence ID" value="TGZ85521.1"/>
    <property type="molecule type" value="Genomic_DNA"/>
</dbReference>
<gene>
    <name evidence="7" type="ORF">EX30DRAFT_26274</name>
</gene>
<dbReference type="Gene3D" id="3.40.50.720">
    <property type="entry name" value="NAD(P)-binding Rossmann-like Domain"/>
    <property type="match status" value="2"/>
</dbReference>
<keyword evidence="3" id="KW-0520">NAD</keyword>
<dbReference type="InterPro" id="IPR050223">
    <property type="entry name" value="D-isomer_2-hydroxyacid_DH"/>
</dbReference>
<dbReference type="GO" id="GO:0016618">
    <property type="term" value="F:hydroxypyruvate reductase [NAD(P)H] activity"/>
    <property type="evidence" value="ECO:0007669"/>
    <property type="project" value="TreeGrafter"/>
</dbReference>
<dbReference type="PANTHER" id="PTHR10996:SF257">
    <property type="entry name" value="GLYOXYLATE REDUCTASE 1"/>
    <property type="match status" value="1"/>
</dbReference>
<dbReference type="FunFam" id="3.40.50.720:FF:000203">
    <property type="entry name" value="D-3-phosphoglycerate dehydrogenase (SerA)"/>
    <property type="match status" value="1"/>
</dbReference>
<dbReference type="SUPFAM" id="SSF52283">
    <property type="entry name" value="Formate/glycerate dehydrogenase catalytic domain-like"/>
    <property type="match status" value="1"/>
</dbReference>
<evidence type="ECO:0000256" key="1">
    <source>
        <dbReference type="ARBA" id="ARBA00005854"/>
    </source>
</evidence>
<evidence type="ECO:0000313" key="7">
    <source>
        <dbReference type="EMBL" id="TGZ85521.1"/>
    </source>
</evidence>
<dbReference type="PANTHER" id="PTHR10996">
    <property type="entry name" value="2-HYDROXYACID DEHYDROGENASE-RELATED"/>
    <property type="match status" value="1"/>
</dbReference>
<dbReference type="CDD" id="cd12168">
    <property type="entry name" value="Mand_dh_like"/>
    <property type="match status" value="1"/>
</dbReference>
<evidence type="ECO:0000256" key="4">
    <source>
        <dbReference type="RuleBase" id="RU003719"/>
    </source>
</evidence>
<comment type="similarity">
    <text evidence="1 4">Belongs to the D-isomer specific 2-hydroxyacid dehydrogenase family.</text>
</comment>
<organism evidence="7 8">
    <name type="scientific">Ascodesmis nigricans</name>
    <dbReference type="NCBI Taxonomy" id="341454"/>
    <lineage>
        <taxon>Eukaryota</taxon>
        <taxon>Fungi</taxon>
        <taxon>Dikarya</taxon>
        <taxon>Ascomycota</taxon>
        <taxon>Pezizomycotina</taxon>
        <taxon>Pezizomycetes</taxon>
        <taxon>Pezizales</taxon>
        <taxon>Ascodesmidaceae</taxon>
        <taxon>Ascodesmis</taxon>
    </lineage>
</organism>
<keyword evidence="8" id="KW-1185">Reference proteome</keyword>
<dbReference type="SUPFAM" id="SSF51735">
    <property type="entry name" value="NAD(P)-binding Rossmann-fold domains"/>
    <property type="match status" value="1"/>
</dbReference>
<reference evidence="7 8" key="1">
    <citation type="submission" date="2019-04" db="EMBL/GenBank/DDBJ databases">
        <title>Comparative genomics and transcriptomics to analyze fruiting body development in filamentous ascomycetes.</title>
        <authorList>
            <consortium name="DOE Joint Genome Institute"/>
            <person name="Lutkenhaus R."/>
            <person name="Traeger S."/>
            <person name="Breuer J."/>
            <person name="Kuo A."/>
            <person name="Lipzen A."/>
            <person name="Pangilinan J."/>
            <person name="Dilworth D."/>
            <person name="Sandor L."/>
            <person name="Poggeler S."/>
            <person name="Barry K."/>
            <person name="Grigoriev I.V."/>
            <person name="Nowrousian M."/>
        </authorList>
    </citation>
    <scope>NUCLEOTIDE SEQUENCE [LARGE SCALE GENOMIC DNA]</scope>
    <source>
        <strain evidence="7 8">CBS 389.68</strain>
    </source>
</reference>
<evidence type="ECO:0000256" key="3">
    <source>
        <dbReference type="ARBA" id="ARBA00023027"/>
    </source>
</evidence>
<evidence type="ECO:0000313" key="8">
    <source>
        <dbReference type="Proteomes" id="UP000298138"/>
    </source>
</evidence>
<keyword evidence="2 4" id="KW-0560">Oxidoreductase</keyword>
<dbReference type="PROSITE" id="PS00670">
    <property type="entry name" value="D_2_HYDROXYACID_DH_2"/>
    <property type="match status" value="1"/>
</dbReference>
<dbReference type="GO" id="GO:0030267">
    <property type="term" value="F:glyoxylate reductase (NADPH) activity"/>
    <property type="evidence" value="ECO:0007669"/>
    <property type="project" value="TreeGrafter"/>
</dbReference>
<evidence type="ECO:0000259" key="6">
    <source>
        <dbReference type="Pfam" id="PF02826"/>
    </source>
</evidence>
<dbReference type="Pfam" id="PF02826">
    <property type="entry name" value="2-Hacid_dh_C"/>
    <property type="match status" value="1"/>
</dbReference>
<evidence type="ECO:0008006" key="9">
    <source>
        <dbReference type="Google" id="ProtNLM"/>
    </source>
</evidence>
<dbReference type="OrthoDB" id="9991913at2759"/>
<dbReference type="GO" id="GO:0051287">
    <property type="term" value="F:NAD binding"/>
    <property type="evidence" value="ECO:0007669"/>
    <property type="project" value="InterPro"/>
</dbReference>
<feature type="domain" description="D-isomer specific 2-hydroxyacid dehydrogenase catalytic" evidence="5">
    <location>
        <begin position="15"/>
        <end position="327"/>
    </location>
</feature>
<dbReference type="STRING" id="341454.A0A4S2N853"/>
<dbReference type="InterPro" id="IPR029752">
    <property type="entry name" value="D-isomer_DH_CS1"/>
</dbReference>
<name>A0A4S2N853_9PEZI</name>
<dbReference type="AlphaFoldDB" id="A0A4S2N853"/>
<dbReference type="PROSITE" id="PS00671">
    <property type="entry name" value="D_2_HYDROXYACID_DH_3"/>
    <property type="match status" value="1"/>
</dbReference>
<dbReference type="GO" id="GO:0005829">
    <property type="term" value="C:cytosol"/>
    <property type="evidence" value="ECO:0007669"/>
    <property type="project" value="TreeGrafter"/>
</dbReference>
<evidence type="ECO:0000256" key="2">
    <source>
        <dbReference type="ARBA" id="ARBA00023002"/>
    </source>
</evidence>
<dbReference type="Proteomes" id="UP000298138">
    <property type="component" value="Unassembled WGS sequence"/>
</dbReference>
<protein>
    <recommendedName>
        <fullName evidence="9">Glyoxylate reductase</fullName>
    </recommendedName>
</protein>
<dbReference type="FunCoup" id="A0A4S2N853">
    <property type="interactions" value="450"/>
</dbReference>
<dbReference type="Pfam" id="PF00389">
    <property type="entry name" value="2-Hacid_dh"/>
    <property type="match status" value="1"/>
</dbReference>
<evidence type="ECO:0000259" key="5">
    <source>
        <dbReference type="Pfam" id="PF00389"/>
    </source>
</evidence>
<accession>A0A4S2N853</accession>
<dbReference type="InterPro" id="IPR029753">
    <property type="entry name" value="D-isomer_DH_CS"/>
</dbReference>
<proteinExistence type="inferred from homology"/>
<dbReference type="InterPro" id="IPR006140">
    <property type="entry name" value="D-isomer_DH_NAD-bd"/>
</dbReference>
<dbReference type="InterPro" id="IPR036291">
    <property type="entry name" value="NAD(P)-bd_dom_sf"/>
</dbReference>
<feature type="domain" description="D-isomer specific 2-hydroxyacid dehydrogenase NAD-binding" evidence="6">
    <location>
        <begin position="121"/>
        <end position="296"/>
    </location>
</feature>
<dbReference type="InParanoid" id="A0A4S2N853"/>
<dbReference type="PROSITE" id="PS00065">
    <property type="entry name" value="D_2_HYDROXYACID_DH_1"/>
    <property type="match status" value="1"/>
</dbReference>
<dbReference type="InterPro" id="IPR006139">
    <property type="entry name" value="D-isomer_2_OHA_DH_cat_dom"/>
</dbReference>